<evidence type="ECO:0000256" key="1">
    <source>
        <dbReference type="ARBA" id="ARBA00004479"/>
    </source>
</evidence>
<evidence type="ECO:0000256" key="2">
    <source>
        <dbReference type="ARBA" id="ARBA00022527"/>
    </source>
</evidence>
<dbReference type="InterPro" id="IPR011009">
    <property type="entry name" value="Kinase-like_dom_sf"/>
</dbReference>
<accession>A0AA88CLQ6</accession>
<evidence type="ECO:0000256" key="6">
    <source>
        <dbReference type="ARBA" id="ARBA00022741"/>
    </source>
</evidence>
<dbReference type="EMBL" id="BTGU01006556">
    <property type="protein sequence ID" value="GMN21222.1"/>
    <property type="molecule type" value="Genomic_DNA"/>
</dbReference>
<evidence type="ECO:0000256" key="3">
    <source>
        <dbReference type="ARBA" id="ARBA00022679"/>
    </source>
</evidence>
<proteinExistence type="predicted"/>
<keyword evidence="3" id="KW-0808">Transferase</keyword>
<evidence type="ECO:0000256" key="12">
    <source>
        <dbReference type="SAM" id="Phobius"/>
    </source>
</evidence>
<comment type="subcellular location">
    <subcellularLocation>
        <location evidence="1">Membrane</location>
        <topology evidence="1">Single-pass type I membrane protein</topology>
    </subcellularLocation>
</comment>
<evidence type="ECO:0000259" key="14">
    <source>
        <dbReference type="PROSITE" id="PS50011"/>
    </source>
</evidence>
<dbReference type="InterPro" id="IPR017441">
    <property type="entry name" value="Protein_kinase_ATP_BS"/>
</dbReference>
<evidence type="ECO:0000313" key="16">
    <source>
        <dbReference type="Proteomes" id="UP001187192"/>
    </source>
</evidence>
<feature type="domain" description="Protein kinase" evidence="14">
    <location>
        <begin position="355"/>
        <end position="436"/>
    </location>
</feature>
<keyword evidence="8 12" id="KW-1133">Transmembrane helix</keyword>
<dbReference type="GO" id="GO:0005524">
    <property type="term" value="F:ATP binding"/>
    <property type="evidence" value="ECO:0007669"/>
    <property type="project" value="UniProtKB-UniRule"/>
</dbReference>
<dbReference type="PROSITE" id="PS50011">
    <property type="entry name" value="PROTEIN_KINASE_DOM"/>
    <property type="match status" value="1"/>
</dbReference>
<dbReference type="PROSITE" id="PS00107">
    <property type="entry name" value="PROTEIN_KINASE_ATP"/>
    <property type="match status" value="1"/>
</dbReference>
<keyword evidence="10" id="KW-0325">Glycoprotein</keyword>
<feature type="chain" id="PRO_5041716412" description="Protein kinase domain-containing protein" evidence="13">
    <location>
        <begin position="21"/>
        <end position="436"/>
    </location>
</feature>
<gene>
    <name evidence="15" type="ORF">TIFTF001_048850</name>
</gene>
<keyword evidence="9 12" id="KW-0472">Membrane</keyword>
<feature type="transmembrane region" description="Helical" evidence="12">
    <location>
        <begin position="292"/>
        <end position="317"/>
    </location>
</feature>
<dbReference type="SUPFAM" id="SSF56112">
    <property type="entry name" value="Protein kinase-like (PK-like)"/>
    <property type="match status" value="1"/>
</dbReference>
<evidence type="ECO:0000256" key="7">
    <source>
        <dbReference type="ARBA" id="ARBA00022840"/>
    </source>
</evidence>
<reference evidence="15" key="1">
    <citation type="submission" date="2023-07" db="EMBL/GenBank/DDBJ databases">
        <title>draft genome sequence of fig (Ficus carica).</title>
        <authorList>
            <person name="Takahashi T."/>
            <person name="Nishimura K."/>
        </authorList>
    </citation>
    <scope>NUCLEOTIDE SEQUENCE</scope>
</reference>
<dbReference type="Gene3D" id="3.30.200.20">
    <property type="entry name" value="Phosphorylase Kinase, domain 1"/>
    <property type="match status" value="1"/>
</dbReference>
<evidence type="ECO:0000256" key="9">
    <source>
        <dbReference type="ARBA" id="ARBA00023136"/>
    </source>
</evidence>
<evidence type="ECO:0000256" key="11">
    <source>
        <dbReference type="PROSITE-ProRule" id="PRU10141"/>
    </source>
</evidence>
<dbReference type="Pfam" id="PF07714">
    <property type="entry name" value="PK_Tyr_Ser-Thr"/>
    <property type="match status" value="1"/>
</dbReference>
<keyword evidence="5 13" id="KW-0732">Signal</keyword>
<evidence type="ECO:0000256" key="13">
    <source>
        <dbReference type="SAM" id="SignalP"/>
    </source>
</evidence>
<protein>
    <recommendedName>
        <fullName evidence="14">Protein kinase domain-containing protein</fullName>
    </recommendedName>
</protein>
<keyword evidence="2" id="KW-0723">Serine/threonine-protein kinase</keyword>
<feature type="binding site" evidence="11">
    <location>
        <position position="383"/>
    </location>
    <ligand>
        <name>ATP</name>
        <dbReference type="ChEBI" id="CHEBI:30616"/>
    </ligand>
</feature>
<evidence type="ECO:0000313" key="15">
    <source>
        <dbReference type="EMBL" id="GMN21222.1"/>
    </source>
</evidence>
<dbReference type="GO" id="GO:0016020">
    <property type="term" value="C:membrane"/>
    <property type="evidence" value="ECO:0007669"/>
    <property type="project" value="UniProtKB-SubCell"/>
</dbReference>
<keyword evidence="6 11" id="KW-0547">Nucleotide-binding</keyword>
<keyword evidence="2" id="KW-0418">Kinase</keyword>
<dbReference type="InterPro" id="IPR025287">
    <property type="entry name" value="WAK_GUB"/>
</dbReference>
<dbReference type="Pfam" id="PF13947">
    <property type="entry name" value="GUB_WAK_bind"/>
    <property type="match status" value="1"/>
</dbReference>
<sequence length="436" mass="49242">MRSGFLVFLRFLAFAVIGESLKPVGRENGASNAKIDGICSPSSCGDILNISSPFRLKSDPENCGNSRYELSCENNLTVLYLYSVKYLVKAINYNNYTIRIVDANVQKDNCSSIPNHSLNEYDFMSYDDAYDTYQRIQPKTHPSFDRKLTKAIIFLKCENRMNSSLYIDTAPCNIAGMFPNQDTGANSSLSKRQSYYYVVDGSLLNVSDLNNYCRIELTTLMSRNRMNGKTNTSYVDIHNELAYGFELSWLPSFLQQLCSGASCYIGDSNKVHCSCYRPQDKIGLCLIYLSSLLIYFGMYTGAKFVFGAPVVVVFLIYNWRRRHLSTFNSIEEFLHSHNNLMPIRYSYSDIKKMTKNFKNKLGEGGYGSVFKGKLRSGHLVAIKMLSNSKGKGQDFINEIATIGRIHHVHVVQLIGFCSEGSKHALVYDFMSNGSLD</sequence>
<dbReference type="GO" id="GO:0004674">
    <property type="term" value="F:protein serine/threonine kinase activity"/>
    <property type="evidence" value="ECO:0007669"/>
    <property type="project" value="UniProtKB-KW"/>
</dbReference>
<feature type="non-terminal residue" evidence="15">
    <location>
        <position position="1"/>
    </location>
</feature>
<comment type="caution">
    <text evidence="15">The sequence shown here is derived from an EMBL/GenBank/DDBJ whole genome shotgun (WGS) entry which is preliminary data.</text>
</comment>
<dbReference type="InterPro" id="IPR045874">
    <property type="entry name" value="LRK10/LRL21-25-like"/>
</dbReference>
<name>A0AA88CLQ6_FICCA</name>
<evidence type="ECO:0000256" key="8">
    <source>
        <dbReference type="ARBA" id="ARBA00022989"/>
    </source>
</evidence>
<organism evidence="15 16">
    <name type="scientific">Ficus carica</name>
    <name type="common">Common fig</name>
    <dbReference type="NCBI Taxonomy" id="3494"/>
    <lineage>
        <taxon>Eukaryota</taxon>
        <taxon>Viridiplantae</taxon>
        <taxon>Streptophyta</taxon>
        <taxon>Embryophyta</taxon>
        <taxon>Tracheophyta</taxon>
        <taxon>Spermatophyta</taxon>
        <taxon>Magnoliopsida</taxon>
        <taxon>eudicotyledons</taxon>
        <taxon>Gunneridae</taxon>
        <taxon>Pentapetalae</taxon>
        <taxon>rosids</taxon>
        <taxon>fabids</taxon>
        <taxon>Rosales</taxon>
        <taxon>Moraceae</taxon>
        <taxon>Ficeae</taxon>
        <taxon>Ficus</taxon>
    </lineage>
</organism>
<evidence type="ECO:0000256" key="5">
    <source>
        <dbReference type="ARBA" id="ARBA00022729"/>
    </source>
</evidence>
<dbReference type="PANTHER" id="PTHR27009">
    <property type="entry name" value="RUST RESISTANCE KINASE LR10-RELATED"/>
    <property type="match status" value="1"/>
</dbReference>
<evidence type="ECO:0000256" key="10">
    <source>
        <dbReference type="ARBA" id="ARBA00023180"/>
    </source>
</evidence>
<dbReference type="GO" id="GO:0030247">
    <property type="term" value="F:polysaccharide binding"/>
    <property type="evidence" value="ECO:0007669"/>
    <property type="project" value="InterPro"/>
</dbReference>
<feature type="signal peptide" evidence="13">
    <location>
        <begin position="1"/>
        <end position="20"/>
    </location>
</feature>
<dbReference type="AlphaFoldDB" id="A0AA88CLQ6"/>
<dbReference type="FunFam" id="3.30.200.20:FF:000178">
    <property type="entry name" value="serine/threonine-protein kinase PBS1-like"/>
    <property type="match status" value="1"/>
</dbReference>
<keyword evidence="4 12" id="KW-0812">Transmembrane</keyword>
<keyword evidence="7 11" id="KW-0067">ATP-binding</keyword>
<keyword evidence="16" id="KW-1185">Reference proteome</keyword>
<evidence type="ECO:0000256" key="4">
    <source>
        <dbReference type="ARBA" id="ARBA00022692"/>
    </source>
</evidence>
<dbReference type="InterPro" id="IPR000719">
    <property type="entry name" value="Prot_kinase_dom"/>
</dbReference>
<dbReference type="Proteomes" id="UP001187192">
    <property type="component" value="Unassembled WGS sequence"/>
</dbReference>
<dbReference type="InterPro" id="IPR001245">
    <property type="entry name" value="Ser-Thr/Tyr_kinase_cat_dom"/>
</dbReference>